<comment type="caution">
    <text evidence="2">The sequence shown here is derived from an EMBL/GenBank/DDBJ whole genome shotgun (WGS) entry which is preliminary data.</text>
</comment>
<feature type="compositionally biased region" description="Basic residues" evidence="1">
    <location>
        <begin position="267"/>
        <end position="279"/>
    </location>
</feature>
<dbReference type="AlphaFoldDB" id="A0AAD5PG27"/>
<evidence type="ECO:0000313" key="3">
    <source>
        <dbReference type="Proteomes" id="UP001209540"/>
    </source>
</evidence>
<dbReference type="Proteomes" id="UP001209540">
    <property type="component" value="Unassembled WGS sequence"/>
</dbReference>
<keyword evidence="3" id="KW-1185">Reference proteome</keyword>
<reference evidence="2" key="1">
    <citation type="journal article" date="2022" name="IScience">
        <title>Evolution of zygomycete secretomes and the origins of terrestrial fungal ecologies.</title>
        <authorList>
            <person name="Chang Y."/>
            <person name="Wang Y."/>
            <person name="Mondo S."/>
            <person name="Ahrendt S."/>
            <person name="Andreopoulos W."/>
            <person name="Barry K."/>
            <person name="Beard J."/>
            <person name="Benny G.L."/>
            <person name="Blankenship S."/>
            <person name="Bonito G."/>
            <person name="Cuomo C."/>
            <person name="Desiro A."/>
            <person name="Gervers K.A."/>
            <person name="Hundley H."/>
            <person name="Kuo A."/>
            <person name="LaButti K."/>
            <person name="Lang B.F."/>
            <person name="Lipzen A."/>
            <person name="O'Donnell K."/>
            <person name="Pangilinan J."/>
            <person name="Reynolds N."/>
            <person name="Sandor L."/>
            <person name="Smith M.E."/>
            <person name="Tsang A."/>
            <person name="Grigoriev I.V."/>
            <person name="Stajich J.E."/>
            <person name="Spatafora J.W."/>
        </authorList>
    </citation>
    <scope>NUCLEOTIDE SEQUENCE</scope>
    <source>
        <strain evidence="2">RSA 2281</strain>
    </source>
</reference>
<evidence type="ECO:0000313" key="2">
    <source>
        <dbReference type="EMBL" id="KAI9268188.1"/>
    </source>
</evidence>
<name>A0AAD5PG27_9FUNG</name>
<feature type="compositionally biased region" description="Basic and acidic residues" evidence="1">
    <location>
        <begin position="455"/>
        <end position="466"/>
    </location>
</feature>
<feature type="region of interest" description="Disordered" evidence="1">
    <location>
        <begin position="441"/>
        <end position="466"/>
    </location>
</feature>
<evidence type="ECO:0000256" key="1">
    <source>
        <dbReference type="SAM" id="MobiDB-lite"/>
    </source>
</evidence>
<sequence>MPKNRGSRGGSFRGRGRGGGGRGRGRGNGRNKNTSGGGRGRGRKLYPTAQGYVYKVQNEYYDPESSEDDLDDDFPVFGQFGAVDDPNYDPDIELVNAKEAASTKQRKVLDHRALLNSRQTNGNDSEVFRSSSSRSYEKVQLRSNTYTKAVTFTRSSTVLNEDSNNEKESTKETPESESIVIEEADESAGFYFDSNPSDIVIDEIVDDHETDVQHDEIPTLGFYFDSNPSPVSMATTSPTSSSNHNNNGQQQQSTYHDNHIQSNNKNKNGKSKQRQKRKIIKGDDIYLGSSSSDTEDERIQRKEKDQAIIKLDDRRTHYHDDDDDDIAIMRDYIENVRLDDDDDDLEALRAFANGTDASAQNYPEVVITVSSDSDEEDDYELDSDEPDDAFDTVENGGFDHQSDDESIQEISEQDFRYALEQSIDDVPPSLQTGIRNRIARESKRDKKLAKKQKRLDKNASKQAKREYEGNNVQLRNLDKYGLTLFFILIARARVCTCVRNG</sequence>
<feature type="compositionally biased region" description="Acidic residues" evidence="1">
    <location>
        <begin position="372"/>
        <end position="389"/>
    </location>
</feature>
<feature type="region of interest" description="Disordered" evidence="1">
    <location>
        <begin position="219"/>
        <end position="301"/>
    </location>
</feature>
<reference evidence="2" key="2">
    <citation type="submission" date="2023-02" db="EMBL/GenBank/DDBJ databases">
        <authorList>
            <consortium name="DOE Joint Genome Institute"/>
            <person name="Mondo S.J."/>
            <person name="Chang Y."/>
            <person name="Wang Y."/>
            <person name="Ahrendt S."/>
            <person name="Andreopoulos W."/>
            <person name="Barry K."/>
            <person name="Beard J."/>
            <person name="Benny G.L."/>
            <person name="Blankenship S."/>
            <person name="Bonito G."/>
            <person name="Cuomo C."/>
            <person name="Desiro A."/>
            <person name="Gervers K.A."/>
            <person name="Hundley H."/>
            <person name="Kuo A."/>
            <person name="LaButti K."/>
            <person name="Lang B.F."/>
            <person name="Lipzen A."/>
            <person name="O'Donnell K."/>
            <person name="Pangilinan J."/>
            <person name="Reynolds N."/>
            <person name="Sandor L."/>
            <person name="Smith M.W."/>
            <person name="Tsang A."/>
            <person name="Grigoriev I.V."/>
            <person name="Stajich J.E."/>
            <person name="Spatafora J.W."/>
        </authorList>
    </citation>
    <scope>NUCLEOTIDE SEQUENCE</scope>
    <source>
        <strain evidence="2">RSA 2281</strain>
    </source>
</reference>
<protein>
    <submittedName>
        <fullName evidence="2">Uncharacterized protein</fullName>
    </submittedName>
</protein>
<proteinExistence type="predicted"/>
<gene>
    <name evidence="2" type="ORF">BDA99DRAFT_505097</name>
</gene>
<accession>A0AAD5PG27</accession>
<feature type="compositionally biased region" description="Basic and acidic residues" evidence="1">
    <location>
        <begin position="164"/>
        <end position="174"/>
    </location>
</feature>
<feature type="region of interest" description="Disordered" evidence="1">
    <location>
        <begin position="1"/>
        <end position="49"/>
    </location>
</feature>
<feature type="region of interest" description="Disordered" evidence="1">
    <location>
        <begin position="157"/>
        <end position="178"/>
    </location>
</feature>
<feature type="compositionally biased region" description="Low complexity" evidence="1">
    <location>
        <begin position="235"/>
        <end position="253"/>
    </location>
</feature>
<feature type="compositionally biased region" description="Basic residues" evidence="1">
    <location>
        <begin position="445"/>
        <end position="454"/>
    </location>
</feature>
<feature type="region of interest" description="Disordered" evidence="1">
    <location>
        <begin position="370"/>
        <end position="389"/>
    </location>
</feature>
<dbReference type="EMBL" id="JAIXMP010000009">
    <property type="protein sequence ID" value="KAI9268188.1"/>
    <property type="molecule type" value="Genomic_DNA"/>
</dbReference>
<organism evidence="2 3">
    <name type="scientific">Phascolomyces articulosus</name>
    <dbReference type="NCBI Taxonomy" id="60185"/>
    <lineage>
        <taxon>Eukaryota</taxon>
        <taxon>Fungi</taxon>
        <taxon>Fungi incertae sedis</taxon>
        <taxon>Mucoromycota</taxon>
        <taxon>Mucoromycotina</taxon>
        <taxon>Mucoromycetes</taxon>
        <taxon>Mucorales</taxon>
        <taxon>Lichtheimiaceae</taxon>
        <taxon>Phascolomyces</taxon>
    </lineage>
</organism>
<feature type="compositionally biased region" description="Gly residues" evidence="1">
    <location>
        <begin position="7"/>
        <end position="22"/>
    </location>
</feature>